<dbReference type="AlphaFoldDB" id="A0AA88CWQ7"/>
<comment type="caution">
    <text evidence="1">The sequence shown here is derived from an EMBL/GenBank/DDBJ whole genome shotgun (WGS) entry which is preliminary data.</text>
</comment>
<proteinExistence type="predicted"/>
<protein>
    <submittedName>
        <fullName evidence="1">Uncharacterized protein</fullName>
    </submittedName>
</protein>
<sequence>MRFGSLAQCGWQGRDFSGGGMGALARLVGGEVAGNAMTEVAMAEMGLVGGWSGLAGWGGAGRLGSPGSGAALDGWFGGIGGMVWSCGTV</sequence>
<dbReference type="EMBL" id="BTGU01007450">
    <property type="protein sequence ID" value="GMN32817.1"/>
    <property type="molecule type" value="Genomic_DNA"/>
</dbReference>
<dbReference type="Proteomes" id="UP001187192">
    <property type="component" value="Unassembled WGS sequence"/>
</dbReference>
<accession>A0AA88CWQ7</accession>
<reference evidence="1" key="1">
    <citation type="submission" date="2023-07" db="EMBL/GenBank/DDBJ databases">
        <title>draft genome sequence of fig (Ficus carica).</title>
        <authorList>
            <person name="Takahashi T."/>
            <person name="Nishimura K."/>
        </authorList>
    </citation>
    <scope>NUCLEOTIDE SEQUENCE</scope>
</reference>
<evidence type="ECO:0000313" key="2">
    <source>
        <dbReference type="Proteomes" id="UP001187192"/>
    </source>
</evidence>
<gene>
    <name evidence="1" type="ORF">TIFTF001_049807</name>
</gene>
<name>A0AA88CWQ7_FICCA</name>
<organism evidence="1 2">
    <name type="scientific">Ficus carica</name>
    <name type="common">Common fig</name>
    <dbReference type="NCBI Taxonomy" id="3494"/>
    <lineage>
        <taxon>Eukaryota</taxon>
        <taxon>Viridiplantae</taxon>
        <taxon>Streptophyta</taxon>
        <taxon>Embryophyta</taxon>
        <taxon>Tracheophyta</taxon>
        <taxon>Spermatophyta</taxon>
        <taxon>Magnoliopsida</taxon>
        <taxon>eudicotyledons</taxon>
        <taxon>Gunneridae</taxon>
        <taxon>Pentapetalae</taxon>
        <taxon>rosids</taxon>
        <taxon>fabids</taxon>
        <taxon>Rosales</taxon>
        <taxon>Moraceae</taxon>
        <taxon>Ficeae</taxon>
        <taxon>Ficus</taxon>
    </lineage>
</organism>
<keyword evidence="2" id="KW-1185">Reference proteome</keyword>
<evidence type="ECO:0000313" key="1">
    <source>
        <dbReference type="EMBL" id="GMN32817.1"/>
    </source>
</evidence>